<evidence type="ECO:0008006" key="6">
    <source>
        <dbReference type="Google" id="ProtNLM"/>
    </source>
</evidence>
<evidence type="ECO:0000313" key="4">
    <source>
        <dbReference type="EMBL" id="PIA97114.1"/>
    </source>
</evidence>
<dbReference type="AlphaFoldDB" id="A0A2G5HX21"/>
<name>A0A2G5HX21_CERBT</name>
<organism evidence="4 5">
    <name type="scientific">Cercospora beticola</name>
    <name type="common">Sugarbeet leaf spot fungus</name>
    <dbReference type="NCBI Taxonomy" id="122368"/>
    <lineage>
        <taxon>Eukaryota</taxon>
        <taxon>Fungi</taxon>
        <taxon>Dikarya</taxon>
        <taxon>Ascomycota</taxon>
        <taxon>Pezizomycotina</taxon>
        <taxon>Dothideomycetes</taxon>
        <taxon>Dothideomycetidae</taxon>
        <taxon>Mycosphaerellales</taxon>
        <taxon>Mycosphaerellaceae</taxon>
        <taxon>Cercospora</taxon>
    </lineage>
</organism>
<accession>A0A2G5HX21</accession>
<keyword evidence="2" id="KW-0472">Membrane</keyword>
<keyword evidence="2" id="KW-1133">Transmembrane helix</keyword>
<evidence type="ECO:0000256" key="1">
    <source>
        <dbReference type="SAM" id="MobiDB-lite"/>
    </source>
</evidence>
<feature type="transmembrane region" description="Helical" evidence="2">
    <location>
        <begin position="213"/>
        <end position="238"/>
    </location>
</feature>
<dbReference type="EMBL" id="LKMD01000102">
    <property type="protein sequence ID" value="PIA97114.1"/>
    <property type="molecule type" value="Genomic_DNA"/>
</dbReference>
<protein>
    <recommendedName>
        <fullName evidence="6">Mid2 domain-containing protein</fullName>
    </recommendedName>
</protein>
<dbReference type="OrthoDB" id="3912985at2759"/>
<evidence type="ECO:0000256" key="2">
    <source>
        <dbReference type="SAM" id="Phobius"/>
    </source>
</evidence>
<comment type="caution">
    <text evidence="4">The sequence shown here is derived from an EMBL/GenBank/DDBJ whole genome shotgun (WGS) entry which is preliminary data.</text>
</comment>
<gene>
    <name evidence="4" type="ORF">CB0940_06687</name>
</gene>
<feature type="signal peptide" evidence="3">
    <location>
        <begin position="1"/>
        <end position="38"/>
    </location>
</feature>
<reference evidence="4 5" key="1">
    <citation type="submission" date="2015-10" db="EMBL/GenBank/DDBJ databases">
        <title>The cercosporin biosynthetic gene cluster was horizontally transferred to several fungal lineages and shown to be expanded in Cercospora beticola based on microsynteny with recipient genomes.</title>
        <authorList>
            <person name="De Jonge R."/>
            <person name="Ebert M.K."/>
            <person name="Suttle J.C."/>
            <person name="Jurick Ii W.M."/>
            <person name="Secor G.A."/>
            <person name="Thomma B.P."/>
            <person name="Van De Peer Y."/>
            <person name="Bolton M.D."/>
        </authorList>
    </citation>
    <scope>NUCLEOTIDE SEQUENCE [LARGE SCALE GENOMIC DNA]</scope>
    <source>
        <strain evidence="4 5">09-40</strain>
    </source>
</reference>
<evidence type="ECO:0000256" key="3">
    <source>
        <dbReference type="SAM" id="SignalP"/>
    </source>
</evidence>
<dbReference type="Proteomes" id="UP000230605">
    <property type="component" value="Chromosome 2"/>
</dbReference>
<proteinExistence type="predicted"/>
<sequence length="291" mass="30819">MSLPSRWKSSSSTGSHTYRPSTMFLLLILLALVQYSMAQASSATCYTPSGNISAGDRPCNSSAEVSACCAPDALCLSSGLCFRSNRLSRGSCTDRSWGDNCAAYCRDANPGGGMPISACDVAGNFACDIAPQASRACANGNTFKINEPFAIMLRPEQTLQLGYTGGLEVFPSSNLTSNITSNATASTRPPGSGPPPAVIQQWCSGLSSKKYTAGAMAGVGAGVGIPLLLALVAALWYIKKLRGQQQQRFVDPAPQYVQETAIEPGYEDNKPYKAEAHPYEMGTEDGRRELE</sequence>
<keyword evidence="3" id="KW-0732">Signal</keyword>
<keyword evidence="2" id="KW-0812">Transmembrane</keyword>
<feature type="compositionally biased region" description="Basic and acidic residues" evidence="1">
    <location>
        <begin position="267"/>
        <end position="291"/>
    </location>
</feature>
<feature type="region of interest" description="Disordered" evidence="1">
    <location>
        <begin position="261"/>
        <end position="291"/>
    </location>
</feature>
<feature type="chain" id="PRO_5013727572" description="Mid2 domain-containing protein" evidence="3">
    <location>
        <begin position="39"/>
        <end position="291"/>
    </location>
</feature>
<evidence type="ECO:0000313" key="5">
    <source>
        <dbReference type="Proteomes" id="UP000230605"/>
    </source>
</evidence>